<protein>
    <submittedName>
        <fullName evidence="3">Alpha/beta hydrolase family</fullName>
    </submittedName>
</protein>
<evidence type="ECO:0000313" key="3">
    <source>
        <dbReference type="EMBL" id="CDM66621.1"/>
    </source>
</evidence>
<dbReference type="OrthoDB" id="9776685at2"/>
<evidence type="ECO:0000259" key="2">
    <source>
        <dbReference type="Pfam" id="PF12697"/>
    </source>
</evidence>
<dbReference type="RefSeq" id="WP_041978002.1">
    <property type="nucleotide sequence ID" value="NZ_CBXV010000008.1"/>
</dbReference>
<reference evidence="3 4" key="2">
    <citation type="submission" date="2015-01" db="EMBL/GenBank/DDBJ databases">
        <title>Complete genome sequence of Pyrinomonas methylaliphatogenes type strain K22T.</title>
        <authorList>
            <person name="Lee K.C.Y."/>
            <person name="Power J.F."/>
            <person name="Dunfield P.F."/>
            <person name="Morgan X.C."/>
            <person name="Huttenhower C."/>
            <person name="Stott M.B."/>
        </authorList>
    </citation>
    <scope>NUCLEOTIDE SEQUENCE [LARGE SCALE GENOMIC DNA]</scope>
    <source>
        <strain evidence="3 4">K22</strain>
    </source>
</reference>
<name>A0A0B6WZY0_9BACT</name>
<dbReference type="SUPFAM" id="SSF53474">
    <property type="entry name" value="alpha/beta-Hydrolases"/>
    <property type="match status" value="1"/>
</dbReference>
<keyword evidence="3" id="KW-0378">Hydrolase</keyword>
<dbReference type="Pfam" id="PF12697">
    <property type="entry name" value="Abhydrolase_6"/>
    <property type="match status" value="1"/>
</dbReference>
<keyword evidence="4" id="KW-1185">Reference proteome</keyword>
<organism evidence="3 4">
    <name type="scientific">Pyrinomonas methylaliphatogenes</name>
    <dbReference type="NCBI Taxonomy" id="454194"/>
    <lineage>
        <taxon>Bacteria</taxon>
        <taxon>Pseudomonadati</taxon>
        <taxon>Acidobacteriota</taxon>
        <taxon>Blastocatellia</taxon>
        <taxon>Blastocatellales</taxon>
        <taxon>Pyrinomonadaceae</taxon>
        <taxon>Pyrinomonas</taxon>
    </lineage>
</organism>
<keyword evidence="1" id="KW-0472">Membrane</keyword>
<dbReference type="Gene3D" id="3.40.50.1820">
    <property type="entry name" value="alpha/beta hydrolase"/>
    <property type="match status" value="1"/>
</dbReference>
<dbReference type="GO" id="GO:0016787">
    <property type="term" value="F:hydrolase activity"/>
    <property type="evidence" value="ECO:0007669"/>
    <property type="project" value="UniProtKB-KW"/>
</dbReference>
<dbReference type="EMBL" id="CBXV010000008">
    <property type="protein sequence ID" value="CDM66621.1"/>
    <property type="molecule type" value="Genomic_DNA"/>
</dbReference>
<sequence>MPSRRRRIRKLLKALLPIILLLVIAIGGVTAWLVYQITHPPHRDYLVTPEKFTRLSDRGLRATEETWTNPDGTAARGWLLRGAEGAPAIILLHAYGTDRSWLFNLGVKLNEATNFTVLWPDLRGHGPQPLVKRTSFGAREAEDVLAAISFLRTLRTPRGTPLVGDQIGLYGVELGAYAAARAGARNPQVRALALDSVPASPSAILHAAVARYMGFSNAWLDLLARSGTRLYLFEDYDDAKTCDFARHLEGREVLLLAGSDASRWRSSTVQLARCLPLSTHLELHDALPLTGLNVVSATGEQGEAYDRRVIEFFNRTLNTPAPGTYETSLRRSLSDRGRR</sequence>
<reference evidence="3 4" key="1">
    <citation type="submission" date="2013-12" db="EMBL/GenBank/DDBJ databases">
        <authorList>
            <person name="Stott M."/>
        </authorList>
    </citation>
    <scope>NUCLEOTIDE SEQUENCE [LARGE SCALE GENOMIC DNA]</scope>
    <source>
        <strain evidence="3 4">K22</strain>
    </source>
</reference>
<evidence type="ECO:0000256" key="1">
    <source>
        <dbReference type="SAM" id="Phobius"/>
    </source>
</evidence>
<dbReference type="STRING" id="454194.PYK22_02653"/>
<dbReference type="AlphaFoldDB" id="A0A0B6WZY0"/>
<proteinExistence type="predicted"/>
<dbReference type="Proteomes" id="UP000031518">
    <property type="component" value="Unassembled WGS sequence"/>
</dbReference>
<dbReference type="InterPro" id="IPR000073">
    <property type="entry name" value="AB_hydrolase_1"/>
</dbReference>
<keyword evidence="1" id="KW-0812">Transmembrane</keyword>
<evidence type="ECO:0000313" key="4">
    <source>
        <dbReference type="Proteomes" id="UP000031518"/>
    </source>
</evidence>
<feature type="domain" description="AB hydrolase-1" evidence="2">
    <location>
        <begin position="89"/>
        <end position="286"/>
    </location>
</feature>
<gene>
    <name evidence="3" type="ORF">PYK22_02653</name>
</gene>
<keyword evidence="1" id="KW-1133">Transmembrane helix</keyword>
<feature type="transmembrane region" description="Helical" evidence="1">
    <location>
        <begin position="12"/>
        <end position="35"/>
    </location>
</feature>
<accession>A0A0B6WZY0</accession>
<dbReference type="InterPro" id="IPR029058">
    <property type="entry name" value="AB_hydrolase_fold"/>
</dbReference>